<evidence type="ECO:0000313" key="2">
    <source>
        <dbReference type="EMBL" id="AND40799.1"/>
    </source>
</evidence>
<dbReference type="AlphaFoldDB" id="A0A160MCR8"/>
<organism evidence="2 3">
    <name type="scientific">Cytobacillus oceanisediminis 2691</name>
    <dbReference type="NCBI Taxonomy" id="1196031"/>
    <lineage>
        <taxon>Bacteria</taxon>
        <taxon>Bacillati</taxon>
        <taxon>Bacillota</taxon>
        <taxon>Bacilli</taxon>
        <taxon>Bacillales</taxon>
        <taxon>Bacillaceae</taxon>
        <taxon>Cytobacillus</taxon>
    </lineage>
</organism>
<dbReference type="eggNOG" id="ENOG5030DEE">
    <property type="taxonomic scope" value="Bacteria"/>
</dbReference>
<sequence length="425" mass="49385">MELEEKRESSERLRLNKKIMWGITIISILLAMFYIDKQKVYKEEKPPMPTVLLGEQELHPILSTYTWNAGKIEKEIKDLTQLIEYQHAEFRENLNIEFPKNQQPIFIARGTYYNGEIKAEPYQTLYLGFTLLGNESRKEIYSIKAYWKDGKRAEYIIPVNIKEVSPEKNYLARNKGYHSLLIVGDTDKNVIDELYSEPLHFLFETSNSLGLKDVNDIYPELQVKEEPCYILFDHTKEVFRAASLEELLKYMKENTYSKKSTIEGKVTKLDRNLGVIQVDDKIFTAADMEEVKVGQKISLEVIQLNKDIPYYRAIENINVIKAPDTVFSAAKWLAKDAEKVSILAIGPSAFTEQFKSPNKEDFKLVENIEIQETLTLKNGEAITDAAVYVFNDKELVFQTDEFDQLLNYLFEFEMLMPARKERNGL</sequence>
<accession>A0A160MCR8</accession>
<name>A0A160MCR8_9BACI</name>
<keyword evidence="1" id="KW-0472">Membrane</keyword>
<proteinExistence type="predicted"/>
<dbReference type="RefSeq" id="WP_019382692.1">
    <property type="nucleotide sequence ID" value="NZ_CP015506.1"/>
</dbReference>
<dbReference type="STRING" id="1196031.A361_17115"/>
<keyword evidence="1" id="KW-0812">Transmembrane</keyword>
<reference evidence="2 3" key="1">
    <citation type="submission" date="2016-04" db="EMBL/GenBank/DDBJ databases">
        <title>Complete genome sequence of Bacillus oceanisediminis strain 2691.</title>
        <authorList>
            <person name="Jeong H."/>
            <person name="Kim H.J."/>
            <person name="Lee D.-W."/>
        </authorList>
    </citation>
    <scope>NUCLEOTIDE SEQUENCE [LARGE SCALE GENOMIC DNA]</scope>
    <source>
        <strain evidence="2 3">2691</strain>
    </source>
</reference>
<dbReference type="EMBL" id="CP015506">
    <property type="protein sequence ID" value="AND40799.1"/>
    <property type="molecule type" value="Genomic_DNA"/>
</dbReference>
<gene>
    <name evidence="2" type="ORF">A361_17115</name>
</gene>
<keyword evidence="1" id="KW-1133">Transmembrane helix</keyword>
<protein>
    <submittedName>
        <fullName evidence="2">Uncharacterized protein</fullName>
    </submittedName>
</protein>
<dbReference type="Proteomes" id="UP000077856">
    <property type="component" value="Chromosome"/>
</dbReference>
<evidence type="ECO:0000256" key="1">
    <source>
        <dbReference type="SAM" id="Phobius"/>
    </source>
</evidence>
<evidence type="ECO:0000313" key="3">
    <source>
        <dbReference type="Proteomes" id="UP000077856"/>
    </source>
</evidence>
<feature type="transmembrane region" description="Helical" evidence="1">
    <location>
        <begin position="19"/>
        <end position="35"/>
    </location>
</feature>
<dbReference type="KEGG" id="bon:A361_17115"/>